<evidence type="ECO:0000313" key="14">
    <source>
        <dbReference type="EMBL" id="CAI8015511.1"/>
    </source>
</evidence>
<keyword evidence="8" id="KW-0443">Lipid metabolism</keyword>
<keyword evidence="7 13" id="KW-1133">Transmembrane helix</keyword>
<evidence type="ECO:0000313" key="15">
    <source>
        <dbReference type="Proteomes" id="UP001174909"/>
    </source>
</evidence>
<evidence type="ECO:0000256" key="10">
    <source>
        <dbReference type="ARBA" id="ARBA00023209"/>
    </source>
</evidence>
<feature type="transmembrane region" description="Helical" evidence="13">
    <location>
        <begin position="131"/>
        <end position="152"/>
    </location>
</feature>
<dbReference type="GO" id="GO:0016020">
    <property type="term" value="C:membrane"/>
    <property type="evidence" value="ECO:0007669"/>
    <property type="project" value="UniProtKB-SubCell"/>
</dbReference>
<evidence type="ECO:0000256" key="6">
    <source>
        <dbReference type="ARBA" id="ARBA00022692"/>
    </source>
</evidence>
<keyword evidence="15" id="KW-1185">Reference proteome</keyword>
<dbReference type="PANTHER" id="PTHR31201:SF1">
    <property type="entry name" value="GLYCEROPHOSPHOCHOLINE ACYLTRANSFERASE 1"/>
    <property type="match status" value="1"/>
</dbReference>
<keyword evidence="5" id="KW-0808">Transferase</keyword>
<dbReference type="EMBL" id="CASHTH010001455">
    <property type="protein sequence ID" value="CAI8015511.1"/>
    <property type="molecule type" value="Genomic_DNA"/>
</dbReference>
<evidence type="ECO:0000256" key="2">
    <source>
        <dbReference type="ARBA" id="ARBA00006675"/>
    </source>
</evidence>
<evidence type="ECO:0000256" key="7">
    <source>
        <dbReference type="ARBA" id="ARBA00022989"/>
    </source>
</evidence>
<feature type="transmembrane region" description="Helical" evidence="13">
    <location>
        <begin position="84"/>
        <end position="110"/>
    </location>
</feature>
<accession>A0AA35RS05</accession>
<comment type="caution">
    <text evidence="14">The sequence shown here is derived from an EMBL/GenBank/DDBJ whole genome shotgun (WGS) entry which is preliminary data.</text>
</comment>
<dbReference type="PANTHER" id="PTHR31201">
    <property type="entry name" value="OS01G0585100 PROTEIN"/>
    <property type="match status" value="1"/>
</dbReference>
<feature type="transmembrane region" description="Helical" evidence="13">
    <location>
        <begin position="304"/>
        <end position="328"/>
    </location>
</feature>
<evidence type="ECO:0000256" key="11">
    <source>
        <dbReference type="ARBA" id="ARBA00023264"/>
    </source>
</evidence>
<evidence type="ECO:0000256" key="8">
    <source>
        <dbReference type="ARBA" id="ARBA00023098"/>
    </source>
</evidence>
<evidence type="ECO:0000256" key="13">
    <source>
        <dbReference type="SAM" id="Phobius"/>
    </source>
</evidence>
<organism evidence="14 15">
    <name type="scientific">Geodia barretti</name>
    <name type="common">Barrett's horny sponge</name>
    <dbReference type="NCBI Taxonomy" id="519541"/>
    <lineage>
        <taxon>Eukaryota</taxon>
        <taxon>Metazoa</taxon>
        <taxon>Porifera</taxon>
        <taxon>Demospongiae</taxon>
        <taxon>Heteroscleromorpha</taxon>
        <taxon>Tetractinellida</taxon>
        <taxon>Astrophorina</taxon>
        <taxon>Geodiidae</taxon>
        <taxon>Geodia</taxon>
    </lineage>
</organism>
<keyword evidence="4" id="KW-0444">Lipid biosynthesis</keyword>
<comment type="similarity">
    <text evidence="2">Belongs to the GPC1 family.</text>
</comment>
<evidence type="ECO:0000256" key="1">
    <source>
        <dbReference type="ARBA" id="ARBA00004141"/>
    </source>
</evidence>
<feature type="transmembrane region" description="Helical" evidence="13">
    <location>
        <begin position="59"/>
        <end position="78"/>
    </location>
</feature>
<protein>
    <recommendedName>
        <fullName evidence="3">Glycerophosphocholine acyltransferase 1</fullName>
    </recommendedName>
</protein>
<keyword evidence="12 14" id="KW-0012">Acyltransferase</keyword>
<sequence length="334" mass="39501">MQENRSPPPDHVTTAAGNSTAEFEDADGYLDLDTVQLLDGDFQLISRIRKLSDTTKDKLVFTIFSIDTMMTAFLAGYIPQDFYIFYSLLAFNFLLSYTFTFCYFSLSPFYTSKKAVLLLSYRWYSYKKLKYHYFLFDFCYFTTLLIFLYLWLPWGHLYKGYIFPSIFGFSNGPLLAAVMLWKNSLVPHSVDKMTSVFIHVSPSITLWGIRWHSTEDQGFPLCAEPSGPGPSGCDNITASELIYYPMLMYLVWQTGYILVVFMWRNEKVERKSYETSYRWMINKSKKLFLHKWCMALGPRYSKHLFVTYQFIYTMVSMLLAYFCFHYHYANVFWW</sequence>
<keyword evidence="10" id="KW-0594">Phospholipid biosynthesis</keyword>
<keyword evidence="11" id="KW-1208">Phospholipid metabolism</keyword>
<evidence type="ECO:0000256" key="5">
    <source>
        <dbReference type="ARBA" id="ARBA00022679"/>
    </source>
</evidence>
<evidence type="ECO:0000256" key="12">
    <source>
        <dbReference type="ARBA" id="ARBA00023315"/>
    </source>
</evidence>
<proteinExistence type="inferred from homology"/>
<evidence type="ECO:0000256" key="3">
    <source>
        <dbReference type="ARBA" id="ARBA00019082"/>
    </source>
</evidence>
<keyword evidence="6 13" id="KW-0812">Transmembrane</keyword>
<keyword evidence="9 13" id="KW-0472">Membrane</keyword>
<evidence type="ECO:0000256" key="4">
    <source>
        <dbReference type="ARBA" id="ARBA00022516"/>
    </source>
</evidence>
<dbReference type="AlphaFoldDB" id="A0AA35RS05"/>
<dbReference type="InterPro" id="IPR021261">
    <property type="entry name" value="GPCAT"/>
</dbReference>
<reference evidence="14" key="1">
    <citation type="submission" date="2023-03" db="EMBL/GenBank/DDBJ databases">
        <authorList>
            <person name="Steffen K."/>
            <person name="Cardenas P."/>
        </authorList>
    </citation>
    <scope>NUCLEOTIDE SEQUENCE</scope>
</reference>
<dbReference type="GO" id="GO:0006656">
    <property type="term" value="P:phosphatidylcholine biosynthetic process"/>
    <property type="evidence" value="ECO:0007669"/>
    <property type="project" value="TreeGrafter"/>
</dbReference>
<evidence type="ECO:0000256" key="9">
    <source>
        <dbReference type="ARBA" id="ARBA00023136"/>
    </source>
</evidence>
<dbReference type="Pfam" id="PF10998">
    <property type="entry name" value="DUF2838"/>
    <property type="match status" value="1"/>
</dbReference>
<dbReference type="GO" id="GO:0016746">
    <property type="term" value="F:acyltransferase activity"/>
    <property type="evidence" value="ECO:0007669"/>
    <property type="project" value="UniProtKB-KW"/>
</dbReference>
<name>A0AA35RS05_GEOBA</name>
<dbReference type="Proteomes" id="UP001174909">
    <property type="component" value="Unassembled WGS sequence"/>
</dbReference>
<comment type="subcellular location">
    <subcellularLocation>
        <location evidence="1">Membrane</location>
        <topology evidence="1">Multi-pass membrane protein</topology>
    </subcellularLocation>
</comment>
<feature type="transmembrane region" description="Helical" evidence="13">
    <location>
        <begin position="241"/>
        <end position="263"/>
    </location>
</feature>
<gene>
    <name evidence="14" type="ORF">GBAR_LOCUS9599</name>
</gene>